<dbReference type="EMBL" id="JAAGVB010000007">
    <property type="protein sequence ID" value="NEW32137.1"/>
    <property type="molecule type" value="Genomic_DNA"/>
</dbReference>
<evidence type="ECO:0000313" key="3">
    <source>
        <dbReference type="EMBL" id="NEW32137.1"/>
    </source>
</evidence>
<name>A0A6P1CJS9_9NOCA</name>
<evidence type="ECO:0000256" key="1">
    <source>
        <dbReference type="SAM" id="MobiDB-lite"/>
    </source>
</evidence>
<keyword evidence="2" id="KW-1133">Transmembrane helix</keyword>
<accession>A0A6P1CJS9</accession>
<feature type="region of interest" description="Disordered" evidence="1">
    <location>
        <begin position="1"/>
        <end position="36"/>
    </location>
</feature>
<protein>
    <submittedName>
        <fullName evidence="3">Uncharacterized protein</fullName>
    </submittedName>
</protein>
<sequence>MTYYPPQQNPPGLPPSGKPAGDPPPPYGAPPPPPPRNWLPVILGAALVGVLAIGIGAIAIGSGSDSEADRSASPTSKALPTLAPTTTEEKTWEGAYSYSAVGDACELVPADAMAFFIPGPPDKQESEAEPPDSYGGGELSCDSSYGLTGPAPNQAVTAHDLTVEFADKLTNSSSRFDSAGQSLGKTGDDSGAV</sequence>
<proteinExistence type="predicted"/>
<feature type="region of interest" description="Disordered" evidence="1">
    <location>
        <begin position="62"/>
        <end position="86"/>
    </location>
</feature>
<feature type="region of interest" description="Disordered" evidence="1">
    <location>
        <begin position="117"/>
        <end position="153"/>
    </location>
</feature>
<evidence type="ECO:0000256" key="2">
    <source>
        <dbReference type="SAM" id="Phobius"/>
    </source>
</evidence>
<feature type="compositionally biased region" description="Pro residues" evidence="1">
    <location>
        <begin position="7"/>
        <end position="36"/>
    </location>
</feature>
<organism evidence="3 4">
    <name type="scientific">Nocardia cyriacigeorgica</name>
    <dbReference type="NCBI Taxonomy" id="135487"/>
    <lineage>
        <taxon>Bacteria</taxon>
        <taxon>Bacillati</taxon>
        <taxon>Actinomycetota</taxon>
        <taxon>Actinomycetes</taxon>
        <taxon>Mycobacteriales</taxon>
        <taxon>Nocardiaceae</taxon>
        <taxon>Nocardia</taxon>
    </lineage>
</organism>
<evidence type="ECO:0000313" key="4">
    <source>
        <dbReference type="Proteomes" id="UP000471166"/>
    </source>
</evidence>
<comment type="caution">
    <text evidence="3">The sequence shown here is derived from an EMBL/GenBank/DDBJ whole genome shotgun (WGS) entry which is preliminary data.</text>
</comment>
<reference evidence="3 4" key="1">
    <citation type="submission" date="2020-01" db="EMBL/GenBank/DDBJ databases">
        <title>Genetics and antimicrobial susceptibilities of Nocardia species isolated from the soil; a comparison with species isolated from humans.</title>
        <authorList>
            <person name="Carrasco G."/>
            <person name="Monzon S."/>
            <person name="Sansegundo M."/>
            <person name="Garcia E."/>
            <person name="Garrido N."/>
            <person name="Medina M.J."/>
            <person name="Villalon P."/>
            <person name="Ramirez-Arocha A.C."/>
            <person name="Jimenez P."/>
            <person name="Cuesta I."/>
            <person name="Valdezate S."/>
        </authorList>
    </citation>
    <scope>NUCLEOTIDE SEQUENCE [LARGE SCALE GENOMIC DNA]</scope>
    <source>
        <strain evidence="3 4">CNM20110626</strain>
    </source>
</reference>
<dbReference type="AlphaFoldDB" id="A0A6P1CJS9"/>
<feature type="compositionally biased region" description="Polar residues" evidence="1">
    <location>
        <begin position="171"/>
        <end position="184"/>
    </location>
</feature>
<feature type="compositionally biased region" description="Polar residues" evidence="1">
    <location>
        <begin position="72"/>
        <end position="86"/>
    </location>
</feature>
<keyword evidence="2" id="KW-0812">Transmembrane</keyword>
<dbReference type="Proteomes" id="UP000471166">
    <property type="component" value="Unassembled WGS sequence"/>
</dbReference>
<feature type="region of interest" description="Disordered" evidence="1">
    <location>
        <begin position="171"/>
        <end position="193"/>
    </location>
</feature>
<dbReference type="RefSeq" id="WP_163842501.1">
    <property type="nucleotide sequence ID" value="NZ_JAAGVB010000007.1"/>
</dbReference>
<keyword evidence="2" id="KW-0472">Membrane</keyword>
<gene>
    <name evidence="3" type="ORF">GV791_06120</name>
</gene>
<feature type="transmembrane region" description="Helical" evidence="2">
    <location>
        <begin position="38"/>
        <end position="60"/>
    </location>
</feature>